<keyword evidence="1" id="KW-0479">Metal-binding</keyword>
<organism evidence="7 8">
    <name type="scientific">Batillaria attramentaria</name>
    <dbReference type="NCBI Taxonomy" id="370345"/>
    <lineage>
        <taxon>Eukaryota</taxon>
        <taxon>Metazoa</taxon>
        <taxon>Spiralia</taxon>
        <taxon>Lophotrochozoa</taxon>
        <taxon>Mollusca</taxon>
        <taxon>Gastropoda</taxon>
        <taxon>Caenogastropoda</taxon>
        <taxon>Sorbeoconcha</taxon>
        <taxon>Cerithioidea</taxon>
        <taxon>Batillariidae</taxon>
        <taxon>Batillaria</taxon>
    </lineage>
</organism>
<dbReference type="InterPro" id="IPR041645">
    <property type="entry name" value="ADAMTS_CR_2"/>
</dbReference>
<dbReference type="AlphaFoldDB" id="A0ABD0JE61"/>
<sequence length="503" mass="54880">YDLVTDDSGVVFRYTIGRAVVGTLCDGGGRSVSVVEDRGALGALHDGAGNTCRASDRFLMAGGTSRRTQENKRNPWFFSSCSAREIARFVRRTLDNRGERQCLLTALPQVGVPDVRGVIPGQLYNPHEQCQHIYGPQSRYCFGGNFGDLGDICTSMFCLNPREGRRNFCVQHHAAHGTSCGNGKWCEDGACVANQNAPSNLGQCPLGDQLLMLNGRPCPEAVAARPALCYNRRVRNICCGTCARSANENSAPGCPFGDRARGCNADLCNTLWPDGTVYAERCCRTCQFDPSRWTCADTQQGVDGLSCADAVWRDGVQGCYNVTLAFLCCDTCSKLRNARLQTGCEYGDLVPGTCNALGAKPEQCSPQIRRQCCATCASNDVTGTASQLRLSHEFFYDPCTPLAPKQIIHTCYETPVESYQRIASESDACIRHRKRWNIKCPPAAENAGQRLITSSVCVRSTLTARHKTSSHTYTTYIRSTPRMKLIHCSFSAHGKLPVQPASG</sequence>
<keyword evidence="4" id="KW-1015">Disulfide bond</keyword>
<dbReference type="GO" id="GO:0046872">
    <property type="term" value="F:metal ion binding"/>
    <property type="evidence" value="ECO:0007669"/>
    <property type="project" value="UniProtKB-KW"/>
</dbReference>
<evidence type="ECO:0000256" key="3">
    <source>
        <dbReference type="ARBA" id="ARBA00022833"/>
    </source>
</evidence>
<feature type="non-terminal residue" evidence="7">
    <location>
        <position position="1"/>
    </location>
</feature>
<keyword evidence="3" id="KW-0862">Zinc</keyword>
<keyword evidence="8" id="KW-1185">Reference proteome</keyword>
<comment type="caution">
    <text evidence="7">The sequence shown here is derived from an EMBL/GenBank/DDBJ whole genome shotgun (WGS) entry which is preliminary data.</text>
</comment>
<dbReference type="Proteomes" id="UP001519460">
    <property type="component" value="Unassembled WGS sequence"/>
</dbReference>
<evidence type="ECO:0000313" key="7">
    <source>
        <dbReference type="EMBL" id="KAK7471728.1"/>
    </source>
</evidence>
<name>A0ABD0JE61_9CAEN</name>
<evidence type="ECO:0000313" key="8">
    <source>
        <dbReference type="Proteomes" id="UP001519460"/>
    </source>
</evidence>
<reference evidence="7 8" key="1">
    <citation type="journal article" date="2023" name="Sci. Data">
        <title>Genome assembly of the Korean intertidal mud-creeper Batillaria attramentaria.</title>
        <authorList>
            <person name="Patra A.K."/>
            <person name="Ho P.T."/>
            <person name="Jun S."/>
            <person name="Lee S.J."/>
            <person name="Kim Y."/>
            <person name="Won Y.J."/>
        </authorList>
    </citation>
    <scope>NUCLEOTIDE SEQUENCE [LARGE SCALE GENOMIC DNA]</scope>
    <source>
        <strain evidence="7">Wonlab-2016</strain>
    </source>
</reference>
<dbReference type="Gene3D" id="3.40.390.10">
    <property type="entry name" value="Collagenase (Catalytic Domain)"/>
    <property type="match status" value="1"/>
</dbReference>
<dbReference type="InterPro" id="IPR024079">
    <property type="entry name" value="MetalloPept_cat_dom_sf"/>
</dbReference>
<evidence type="ECO:0000256" key="4">
    <source>
        <dbReference type="ARBA" id="ARBA00023157"/>
    </source>
</evidence>
<evidence type="ECO:0000256" key="5">
    <source>
        <dbReference type="ARBA" id="ARBA00023180"/>
    </source>
</evidence>
<dbReference type="Gene3D" id="3.40.1620.60">
    <property type="match status" value="1"/>
</dbReference>
<gene>
    <name evidence="7" type="ORF">BaRGS_00035610</name>
</gene>
<dbReference type="SUPFAM" id="SSF55486">
    <property type="entry name" value="Metalloproteases ('zincins'), catalytic domain"/>
    <property type="match status" value="1"/>
</dbReference>
<dbReference type="EMBL" id="JACVVK020000480">
    <property type="protein sequence ID" value="KAK7471728.1"/>
    <property type="molecule type" value="Genomic_DNA"/>
</dbReference>
<evidence type="ECO:0000256" key="2">
    <source>
        <dbReference type="ARBA" id="ARBA00022801"/>
    </source>
</evidence>
<dbReference type="Pfam" id="PF17771">
    <property type="entry name" value="ADAMTS_CR_2"/>
    <property type="match status" value="1"/>
</dbReference>
<keyword evidence="5" id="KW-0325">Glycoprotein</keyword>
<evidence type="ECO:0000259" key="6">
    <source>
        <dbReference type="Pfam" id="PF17771"/>
    </source>
</evidence>
<evidence type="ECO:0000256" key="1">
    <source>
        <dbReference type="ARBA" id="ARBA00022723"/>
    </source>
</evidence>
<accession>A0ABD0JE61</accession>
<protein>
    <recommendedName>
        <fullName evidence="6">ADAMTS cysteine-rich domain-containing protein</fullName>
    </recommendedName>
</protein>
<feature type="domain" description="ADAMTS cysteine-rich" evidence="6">
    <location>
        <begin position="120"/>
        <end position="192"/>
    </location>
</feature>
<dbReference type="GO" id="GO:0016787">
    <property type="term" value="F:hydrolase activity"/>
    <property type="evidence" value="ECO:0007669"/>
    <property type="project" value="UniProtKB-KW"/>
</dbReference>
<proteinExistence type="predicted"/>
<keyword evidence="2" id="KW-0378">Hydrolase</keyword>